<dbReference type="Proteomes" id="UP000431401">
    <property type="component" value="Unassembled WGS sequence"/>
</dbReference>
<dbReference type="EMBL" id="WEGI01000007">
    <property type="protein sequence ID" value="MQY27948.1"/>
    <property type="molecule type" value="Genomic_DNA"/>
</dbReference>
<keyword evidence="2" id="KW-1185">Reference proteome</keyword>
<organism evidence="1 2">
    <name type="scientific">Nocardia aurantia</name>
    <dbReference type="NCBI Taxonomy" id="2585199"/>
    <lineage>
        <taxon>Bacteria</taxon>
        <taxon>Bacillati</taxon>
        <taxon>Actinomycetota</taxon>
        <taxon>Actinomycetes</taxon>
        <taxon>Mycobacteriales</taxon>
        <taxon>Nocardiaceae</taxon>
        <taxon>Nocardia</taxon>
    </lineage>
</organism>
<dbReference type="Gene3D" id="2.30.110.10">
    <property type="entry name" value="Electron Transport, Fmn-binding Protein, Chain A"/>
    <property type="match status" value="1"/>
</dbReference>
<reference evidence="1 2" key="1">
    <citation type="submission" date="2019-10" db="EMBL/GenBank/DDBJ databases">
        <title>Nocardia macrotermitis sp. nov. and Nocardia aurantia sp. nov., isolated from the gut of fungus growing-termite Macrotermes natalensis.</title>
        <authorList>
            <person name="Benndorf R."/>
            <person name="Schwitalla J."/>
            <person name="Martin K."/>
            <person name="De Beer W."/>
            <person name="Kaster A.-K."/>
            <person name="Vollmers J."/>
            <person name="Poulsen M."/>
            <person name="Beemelmanns C."/>
        </authorList>
    </citation>
    <scope>NUCLEOTIDE SEQUENCE [LARGE SCALE GENOMIC DNA]</scope>
    <source>
        <strain evidence="1 2">RB56</strain>
    </source>
</reference>
<evidence type="ECO:0000313" key="1">
    <source>
        <dbReference type="EMBL" id="MQY27948.1"/>
    </source>
</evidence>
<dbReference type="AlphaFoldDB" id="A0A7K0DQT2"/>
<gene>
    <name evidence="1" type="ORF">NRB56_35310</name>
</gene>
<dbReference type="RefSeq" id="WP_153343490.1">
    <property type="nucleotide sequence ID" value="NZ_WEGI01000007.1"/>
</dbReference>
<dbReference type="InterPro" id="IPR012349">
    <property type="entry name" value="Split_barrel_FMN-bd"/>
</dbReference>
<sequence>MSSPAPARPARGSRTQRTVDSMMRALLRSPLHRPLSGKLLIVTVIGRKTGRRIPIPVAYAEHEGTLLIGTSAAWRRNLRPGVPVEVTLRGRVVHADWDIVSDEERAAALYKVLLAKNATHGRFVQIALEPDGEVNRTDLRRALDRGVVVLRLCPRTN</sequence>
<accession>A0A7K0DQT2</accession>
<protein>
    <recommendedName>
        <fullName evidence="3">DUF385 domain-containing protein</fullName>
    </recommendedName>
</protein>
<evidence type="ECO:0008006" key="3">
    <source>
        <dbReference type="Google" id="ProtNLM"/>
    </source>
</evidence>
<dbReference type="InterPro" id="IPR004378">
    <property type="entry name" value="F420H2_quin_Rdtase"/>
</dbReference>
<evidence type="ECO:0000313" key="2">
    <source>
        <dbReference type="Proteomes" id="UP000431401"/>
    </source>
</evidence>
<dbReference type="OrthoDB" id="3292498at2"/>
<comment type="caution">
    <text evidence="1">The sequence shown here is derived from an EMBL/GenBank/DDBJ whole genome shotgun (WGS) entry which is preliminary data.</text>
</comment>
<proteinExistence type="predicted"/>
<name>A0A7K0DQT2_9NOCA</name>
<dbReference type="Pfam" id="PF04075">
    <property type="entry name" value="F420H2_quin_red"/>
    <property type="match status" value="1"/>
</dbReference>
<dbReference type="GO" id="GO:0016491">
    <property type="term" value="F:oxidoreductase activity"/>
    <property type="evidence" value="ECO:0007669"/>
    <property type="project" value="InterPro"/>
</dbReference>